<dbReference type="Pfam" id="PF00989">
    <property type="entry name" value="PAS"/>
    <property type="match status" value="1"/>
</dbReference>
<dbReference type="GO" id="GO:0043565">
    <property type="term" value="F:sequence-specific DNA binding"/>
    <property type="evidence" value="ECO:0007669"/>
    <property type="project" value="InterPro"/>
</dbReference>
<dbReference type="Pfam" id="PF02954">
    <property type="entry name" value="HTH_8"/>
    <property type="match status" value="1"/>
</dbReference>
<dbReference type="PROSITE" id="PS50112">
    <property type="entry name" value="PAS"/>
    <property type="match status" value="1"/>
</dbReference>
<dbReference type="InterPro" id="IPR013767">
    <property type="entry name" value="PAS_fold"/>
</dbReference>
<keyword evidence="3" id="KW-1185">Reference proteome</keyword>
<dbReference type="PRINTS" id="PR01590">
    <property type="entry name" value="HTHFIS"/>
</dbReference>
<dbReference type="EMBL" id="BSPP01000019">
    <property type="protein sequence ID" value="GLS88787.1"/>
    <property type="molecule type" value="Genomic_DNA"/>
</dbReference>
<dbReference type="InterPro" id="IPR000014">
    <property type="entry name" value="PAS"/>
</dbReference>
<evidence type="ECO:0000313" key="3">
    <source>
        <dbReference type="Proteomes" id="UP001157355"/>
    </source>
</evidence>
<dbReference type="InterPro" id="IPR011785">
    <property type="entry name" value="Tscrpt_reg_PpsR-CrtJ"/>
</dbReference>
<dbReference type="Gene3D" id="3.30.450.20">
    <property type="entry name" value="PAS domain"/>
    <property type="match status" value="3"/>
</dbReference>
<dbReference type="SMART" id="SM00091">
    <property type="entry name" value="PAS"/>
    <property type="match status" value="2"/>
</dbReference>
<dbReference type="Pfam" id="PF13426">
    <property type="entry name" value="PAS_9"/>
    <property type="match status" value="1"/>
</dbReference>
<dbReference type="SUPFAM" id="SSF55785">
    <property type="entry name" value="PYP-like sensor domain (PAS domain)"/>
    <property type="match status" value="2"/>
</dbReference>
<dbReference type="NCBIfam" id="TIGR02040">
    <property type="entry name" value="PpsR-CrtJ"/>
    <property type="match status" value="1"/>
</dbReference>
<name>A0AA37X2G7_9RHOB</name>
<comment type="caution">
    <text evidence="2">The sequence shown here is derived from an EMBL/GenBank/DDBJ whole genome shotgun (WGS) entry which is preliminary data.</text>
</comment>
<dbReference type="SUPFAM" id="SSF46689">
    <property type="entry name" value="Homeodomain-like"/>
    <property type="match status" value="1"/>
</dbReference>
<dbReference type="InterPro" id="IPR002197">
    <property type="entry name" value="HTH_Fis"/>
</dbReference>
<evidence type="ECO:0000313" key="2">
    <source>
        <dbReference type="EMBL" id="GLS88787.1"/>
    </source>
</evidence>
<proteinExistence type="predicted"/>
<dbReference type="GO" id="GO:0006355">
    <property type="term" value="P:regulation of DNA-templated transcription"/>
    <property type="evidence" value="ECO:0007669"/>
    <property type="project" value="InterPro"/>
</dbReference>
<dbReference type="InterPro" id="IPR009057">
    <property type="entry name" value="Homeodomain-like_sf"/>
</dbReference>
<dbReference type="CDD" id="cd00130">
    <property type="entry name" value="PAS"/>
    <property type="match status" value="2"/>
</dbReference>
<gene>
    <name evidence="2" type="primary">ppsR</name>
    <name evidence="2" type="ORF">GCM10010873_37610</name>
</gene>
<dbReference type="Gene3D" id="1.10.10.60">
    <property type="entry name" value="Homeodomain-like"/>
    <property type="match status" value="1"/>
</dbReference>
<feature type="domain" description="PAS" evidence="1">
    <location>
        <begin position="144"/>
        <end position="215"/>
    </location>
</feature>
<evidence type="ECO:0000259" key="1">
    <source>
        <dbReference type="PROSITE" id="PS50112"/>
    </source>
</evidence>
<reference evidence="2 3" key="1">
    <citation type="journal article" date="2014" name="Int. J. Syst. Evol. Microbiol.">
        <title>Complete genome sequence of Corynebacterium casei LMG S-19264T (=DSM 44701T), isolated from a smear-ripened cheese.</title>
        <authorList>
            <consortium name="US DOE Joint Genome Institute (JGI-PGF)"/>
            <person name="Walter F."/>
            <person name="Albersmeier A."/>
            <person name="Kalinowski J."/>
            <person name="Ruckert C."/>
        </authorList>
    </citation>
    <scope>NUCLEOTIDE SEQUENCE [LARGE SCALE GENOMIC DNA]</scope>
    <source>
        <strain evidence="2 3">NBRC 111766</strain>
    </source>
</reference>
<dbReference type="InterPro" id="IPR035965">
    <property type="entry name" value="PAS-like_dom_sf"/>
</dbReference>
<sequence>MTMPLIDPELLSEIVSTAADISLLISGDARVAAVMVNPGHPAFGRLDSWVGKPVADIITDESYEKLVKRLAVIGKQGSRALAVEVNHIDQALWEFPVRYSMHNIGKDRTILMMGRDMRPVAEMQQQLVMAQFALERDYETQREMDTRYRVLMEATRDAVVLVAMNSGRISDLNAAAALMLGGSRQDLVGAAIAQEFEGRRRGEFLETLSNIASADAVNPVELVARRSQRRVRVIPKLFRAAGERLMLCRIEAPDQANTPNTETNENLERLFHEGVDGMVFLDQDGVITSANDAFLKMTDSTHVTSVRGRSMGDFLARGGVDLRVLLDNARRARQLRMYATRILNEFKGEVAVEISATFLSDRPNPGFGLIIRDASRAEMLRKPGFTAGEDGMRSVMELVGSSTLKDIVTETTDVVEKMCIQTAVDLTRNNRVAAAEMLGLSRQSLYVKLRKFGLLSKDDE</sequence>
<accession>A0AA37X2G7</accession>
<protein>
    <submittedName>
        <fullName evidence="2">Transcriptional regulator PpsR</fullName>
    </submittedName>
</protein>
<dbReference type="AlphaFoldDB" id="A0AA37X2G7"/>
<dbReference type="Proteomes" id="UP001157355">
    <property type="component" value="Unassembled WGS sequence"/>
</dbReference>
<organism evidence="2 3">
    <name type="scientific">Cypionkella aquatica</name>
    <dbReference type="NCBI Taxonomy" id="1756042"/>
    <lineage>
        <taxon>Bacteria</taxon>
        <taxon>Pseudomonadati</taxon>
        <taxon>Pseudomonadota</taxon>
        <taxon>Alphaproteobacteria</taxon>
        <taxon>Rhodobacterales</taxon>
        <taxon>Paracoccaceae</taxon>
        <taxon>Cypionkella</taxon>
    </lineage>
</organism>